<keyword evidence="1" id="KW-1133">Transmembrane helix</keyword>
<proteinExistence type="predicted"/>
<evidence type="ECO:0008006" key="4">
    <source>
        <dbReference type="Google" id="ProtNLM"/>
    </source>
</evidence>
<dbReference type="PANTHER" id="PTHR34797:SF1">
    <property type="entry name" value="ATG8-INTERACTING PROTEIN 2"/>
    <property type="match status" value="1"/>
</dbReference>
<evidence type="ECO:0000313" key="3">
    <source>
        <dbReference type="Proteomes" id="UP000594638"/>
    </source>
</evidence>
<evidence type="ECO:0000313" key="2">
    <source>
        <dbReference type="EMBL" id="CAA2973014.1"/>
    </source>
</evidence>
<dbReference type="Proteomes" id="UP000594638">
    <property type="component" value="Unassembled WGS sequence"/>
</dbReference>
<accession>A0A8S0R2J9</accession>
<feature type="transmembrane region" description="Helical" evidence="1">
    <location>
        <begin position="256"/>
        <end position="273"/>
    </location>
</feature>
<reference evidence="2 3" key="1">
    <citation type="submission" date="2019-12" db="EMBL/GenBank/DDBJ databases">
        <authorList>
            <person name="Alioto T."/>
            <person name="Alioto T."/>
            <person name="Gomez Garrido J."/>
        </authorList>
    </citation>
    <scope>NUCLEOTIDE SEQUENCE [LARGE SCALE GENOMIC DNA]</scope>
</reference>
<keyword evidence="3" id="KW-1185">Reference proteome</keyword>
<organism evidence="2 3">
    <name type="scientific">Olea europaea subsp. europaea</name>
    <dbReference type="NCBI Taxonomy" id="158383"/>
    <lineage>
        <taxon>Eukaryota</taxon>
        <taxon>Viridiplantae</taxon>
        <taxon>Streptophyta</taxon>
        <taxon>Embryophyta</taxon>
        <taxon>Tracheophyta</taxon>
        <taxon>Spermatophyta</taxon>
        <taxon>Magnoliopsida</taxon>
        <taxon>eudicotyledons</taxon>
        <taxon>Gunneridae</taxon>
        <taxon>Pentapetalae</taxon>
        <taxon>asterids</taxon>
        <taxon>lamiids</taxon>
        <taxon>Lamiales</taxon>
        <taxon>Oleaceae</taxon>
        <taxon>Oleeae</taxon>
        <taxon>Olea</taxon>
    </lineage>
</organism>
<keyword evidence="1" id="KW-0472">Membrane</keyword>
<comment type="caution">
    <text evidence="2">The sequence shown here is derived from an EMBL/GenBank/DDBJ whole genome shotgun (WGS) entry which is preliminary data.</text>
</comment>
<protein>
    <recommendedName>
        <fullName evidence="4">ATG8-interacting protein 1</fullName>
    </recommendedName>
</protein>
<dbReference type="InterPro" id="IPR040304">
    <property type="entry name" value="ATG8-IP-1/2"/>
</dbReference>
<dbReference type="EMBL" id="CACTIH010002079">
    <property type="protein sequence ID" value="CAA2973014.1"/>
    <property type="molecule type" value="Genomic_DNA"/>
</dbReference>
<evidence type="ECO:0000256" key="1">
    <source>
        <dbReference type="SAM" id="Phobius"/>
    </source>
</evidence>
<keyword evidence="1" id="KW-0812">Transmembrane</keyword>
<dbReference type="PANTHER" id="PTHR34797">
    <property type="entry name" value="ATG8-INTERACTING PROTEIN 2"/>
    <property type="match status" value="1"/>
</dbReference>
<name>A0A8S0R2J9_OLEEU</name>
<dbReference type="Gramene" id="OE9A118411T1">
    <property type="protein sequence ID" value="OE9A118411C1"/>
    <property type="gene ID" value="OE9A118411"/>
</dbReference>
<dbReference type="OrthoDB" id="604034at2759"/>
<dbReference type="AlphaFoldDB" id="A0A8S0R2J9"/>
<gene>
    <name evidence="2" type="ORF">OLEA9_A118411</name>
</gene>
<sequence length="320" mass="35522">MVFTIRATWYSGAQSFRSRSLSLTSMADNGEQEETAPRGNEWEVVSLTASAYAAAPHPKQVVSSNDNLNNLGGENEAEMSRAMFMSSHFVFPPSQHENLPLESEYNEILQERGGEDDGPNTVAMEGSKSDAEDIENTSIRGLMADEFPGNHVFDDKGNRLPVSGSDLENYMDSDELQSIYNTTEFSSLYSEATPVRSTTVEDLGADDVIQPSDHSSDSGLSNFQKPLDKNKADLPCEAWWKRRAVSLYAHAKETNTVWSIFIAAAVMGLVILGNRWQVLCLKWQFSINDERMVRLLGPLSRFKDLIVGGQRQGSLIRRGP</sequence>